<dbReference type="InterPro" id="IPR029000">
    <property type="entry name" value="Cyclophilin-like_dom_sf"/>
</dbReference>
<evidence type="ECO:0000256" key="1">
    <source>
        <dbReference type="ARBA" id="ARBA00022741"/>
    </source>
</evidence>
<keyword evidence="3" id="KW-0067">ATP-binding</keyword>
<dbReference type="NCBIfam" id="TIGR00724">
    <property type="entry name" value="urea_amlyse_rel"/>
    <property type="match status" value="1"/>
</dbReference>
<gene>
    <name evidence="5" type="ORF">AB3K24_07830</name>
</gene>
<dbReference type="PANTHER" id="PTHR43309">
    <property type="entry name" value="5-OXOPROLINASE SUBUNIT C"/>
    <property type="match status" value="1"/>
</dbReference>
<dbReference type="Gene3D" id="2.40.100.10">
    <property type="entry name" value="Cyclophilin-like"/>
    <property type="match status" value="1"/>
</dbReference>
<evidence type="ECO:0000259" key="4">
    <source>
        <dbReference type="SMART" id="SM00797"/>
    </source>
</evidence>
<dbReference type="PANTHER" id="PTHR43309:SF5">
    <property type="entry name" value="5-OXOPROLINASE SUBUNIT C"/>
    <property type="match status" value="1"/>
</dbReference>
<protein>
    <submittedName>
        <fullName evidence="5">Biotin-dependent carboxyltransferase family protein</fullName>
    </submittedName>
</protein>
<organism evidence="5 6">
    <name type="scientific">Leuconostoc aquikimchii</name>
    <dbReference type="NCBI Taxonomy" id="3236804"/>
    <lineage>
        <taxon>Bacteria</taxon>
        <taxon>Bacillati</taxon>
        <taxon>Bacillota</taxon>
        <taxon>Bacilli</taxon>
        <taxon>Lactobacillales</taxon>
        <taxon>Lactobacillaceae</taxon>
        <taxon>Leuconostoc</taxon>
    </lineage>
</organism>
<dbReference type="SMART" id="SM00797">
    <property type="entry name" value="AHS2"/>
    <property type="match status" value="1"/>
</dbReference>
<dbReference type="InterPro" id="IPR052708">
    <property type="entry name" value="PxpC"/>
</dbReference>
<keyword evidence="2" id="KW-0378">Hydrolase</keyword>
<dbReference type="EMBL" id="JBFPER010000001">
    <property type="protein sequence ID" value="MEX0381261.1"/>
    <property type="molecule type" value="Genomic_DNA"/>
</dbReference>
<comment type="caution">
    <text evidence="5">The sequence shown here is derived from an EMBL/GenBank/DDBJ whole genome shotgun (WGS) entry which is preliminary data.</text>
</comment>
<sequence length="340" mass="37483">MNNVKILESGILATIQDGGRIGHQGEGVINSGVMDSLAYQIGNALVGNNLSHNPASIEFGVNGGKVKFLTSSVVAITGARVDLKRNDVLVSQDVPIYVEKNDVLDFTHVIQGRFVYFNIAGGIKVPKIMDSHATSITINLGGFNGRRLKNGDLLPILSLSETGITNMQKISPKIPNNATSFSVKSKIRIVNGPEFDWFSEIAWQKLLNEPFTLGKHLNRMGYRIDGPIIEYKLENLLSEANINGAIQVSRDGQPIILMADRATHGGYPVIAKVIAADLGVLAQWPQNKPIYFETVQLKQAWYFLQKQANIVSSICSDQPWQVVMPQRMMANKIEQLFLKK</sequence>
<dbReference type="Pfam" id="PF02626">
    <property type="entry name" value="CT_A_B"/>
    <property type="match status" value="1"/>
</dbReference>
<name>A0ABV3S6E3_9LACO</name>
<dbReference type="RefSeq" id="WP_367974903.1">
    <property type="nucleotide sequence ID" value="NZ_JBFPEQ010000001.1"/>
</dbReference>
<keyword evidence="1" id="KW-0547">Nucleotide-binding</keyword>
<evidence type="ECO:0000256" key="2">
    <source>
        <dbReference type="ARBA" id="ARBA00022801"/>
    </source>
</evidence>
<proteinExistence type="predicted"/>
<reference evidence="5 6" key="1">
    <citation type="submission" date="2024-07" db="EMBL/GenBank/DDBJ databases">
        <authorList>
            <person name="Yun M."/>
        </authorList>
    </citation>
    <scope>NUCLEOTIDE SEQUENCE [LARGE SCALE GENOMIC DNA]</scope>
    <source>
        <strain evidence="5 6">MS01</strain>
    </source>
</reference>
<evidence type="ECO:0000256" key="3">
    <source>
        <dbReference type="ARBA" id="ARBA00022840"/>
    </source>
</evidence>
<dbReference type="InterPro" id="IPR003778">
    <property type="entry name" value="CT_A_B"/>
</dbReference>
<evidence type="ECO:0000313" key="6">
    <source>
        <dbReference type="Proteomes" id="UP001556617"/>
    </source>
</evidence>
<accession>A0ABV3S6E3</accession>
<keyword evidence="6" id="KW-1185">Reference proteome</keyword>
<evidence type="ECO:0000313" key="5">
    <source>
        <dbReference type="EMBL" id="MEX0381261.1"/>
    </source>
</evidence>
<dbReference type="Proteomes" id="UP001556617">
    <property type="component" value="Unassembled WGS sequence"/>
</dbReference>
<feature type="domain" description="Carboxyltransferase" evidence="4">
    <location>
        <begin position="25"/>
        <end position="310"/>
    </location>
</feature>